<dbReference type="CDD" id="cd00207">
    <property type="entry name" value="fer2"/>
    <property type="match status" value="1"/>
</dbReference>
<protein>
    <submittedName>
        <fullName evidence="10">PDR/VanB family oxidoreductase</fullName>
    </submittedName>
</protein>
<dbReference type="SUPFAM" id="SSF52343">
    <property type="entry name" value="Ferredoxin reductase-like, C-terminal NADP-linked domain"/>
    <property type="match status" value="1"/>
</dbReference>
<dbReference type="InterPro" id="IPR036010">
    <property type="entry name" value="2Fe-2S_ferredoxin-like_sf"/>
</dbReference>
<accession>A0ABP7SKF8</accession>
<feature type="domain" description="FAD-binding FR-type" evidence="9">
    <location>
        <begin position="7"/>
        <end position="109"/>
    </location>
</feature>
<proteinExistence type="predicted"/>
<gene>
    <name evidence="10" type="ORF">GCM10022232_63720</name>
</gene>
<dbReference type="PROSITE" id="PS51085">
    <property type="entry name" value="2FE2S_FER_2"/>
    <property type="match status" value="1"/>
</dbReference>
<dbReference type="InterPro" id="IPR017927">
    <property type="entry name" value="FAD-bd_FR_type"/>
</dbReference>
<dbReference type="CDD" id="cd06185">
    <property type="entry name" value="PDR_like"/>
    <property type="match status" value="1"/>
</dbReference>
<evidence type="ECO:0000259" key="8">
    <source>
        <dbReference type="PROSITE" id="PS51085"/>
    </source>
</evidence>
<dbReference type="PROSITE" id="PS51384">
    <property type="entry name" value="FAD_FR"/>
    <property type="match status" value="1"/>
</dbReference>
<evidence type="ECO:0000256" key="1">
    <source>
        <dbReference type="ARBA" id="ARBA00001974"/>
    </source>
</evidence>
<evidence type="ECO:0000256" key="5">
    <source>
        <dbReference type="ARBA" id="ARBA00023002"/>
    </source>
</evidence>
<keyword evidence="5" id="KW-0560">Oxidoreductase</keyword>
<dbReference type="PRINTS" id="PR00409">
    <property type="entry name" value="PHDIOXRDTASE"/>
</dbReference>
<keyword evidence="4" id="KW-0479">Metal-binding</keyword>
<comment type="caution">
    <text evidence="10">The sequence shown here is derived from an EMBL/GenBank/DDBJ whole genome shotgun (WGS) entry which is preliminary data.</text>
</comment>
<keyword evidence="11" id="KW-1185">Reference proteome</keyword>
<dbReference type="Gene3D" id="2.40.30.10">
    <property type="entry name" value="Translation factors"/>
    <property type="match status" value="1"/>
</dbReference>
<dbReference type="SUPFAM" id="SSF63380">
    <property type="entry name" value="Riboflavin synthase domain-like"/>
    <property type="match status" value="1"/>
</dbReference>
<comment type="cofactor">
    <cofactor evidence="1">
        <name>FAD</name>
        <dbReference type="ChEBI" id="CHEBI:57692"/>
    </cofactor>
</comment>
<evidence type="ECO:0000256" key="2">
    <source>
        <dbReference type="ARBA" id="ARBA00022630"/>
    </source>
</evidence>
<dbReference type="InterPro" id="IPR012675">
    <property type="entry name" value="Beta-grasp_dom_sf"/>
</dbReference>
<dbReference type="Proteomes" id="UP001500456">
    <property type="component" value="Unassembled WGS sequence"/>
</dbReference>
<evidence type="ECO:0000256" key="4">
    <source>
        <dbReference type="ARBA" id="ARBA00022723"/>
    </source>
</evidence>
<evidence type="ECO:0000256" key="7">
    <source>
        <dbReference type="ARBA" id="ARBA00023014"/>
    </source>
</evidence>
<dbReference type="RefSeq" id="WP_345568054.1">
    <property type="nucleotide sequence ID" value="NZ_BAAAZX010000021.1"/>
</dbReference>
<keyword evidence="3" id="KW-0001">2Fe-2S</keyword>
<feature type="domain" description="2Fe-2S ferredoxin-type" evidence="8">
    <location>
        <begin position="236"/>
        <end position="321"/>
    </location>
</feature>
<dbReference type="InterPro" id="IPR050415">
    <property type="entry name" value="MRET"/>
</dbReference>
<keyword evidence="2" id="KW-0285">Flavoprotein</keyword>
<evidence type="ECO:0000313" key="10">
    <source>
        <dbReference type="EMBL" id="GAA4012860.1"/>
    </source>
</evidence>
<dbReference type="PANTHER" id="PTHR47354">
    <property type="entry name" value="NADH OXIDOREDUCTASE HCR"/>
    <property type="match status" value="1"/>
</dbReference>
<dbReference type="InterPro" id="IPR001433">
    <property type="entry name" value="OxRdtase_FAD/NAD-bd"/>
</dbReference>
<evidence type="ECO:0000256" key="3">
    <source>
        <dbReference type="ARBA" id="ARBA00022714"/>
    </source>
</evidence>
<name>A0ABP7SKF8_9ACTN</name>
<dbReference type="Gene3D" id="3.40.50.80">
    <property type="entry name" value="Nucleotide-binding domain of ferredoxin-NADP reductase (FNR) module"/>
    <property type="match status" value="1"/>
</dbReference>
<dbReference type="InterPro" id="IPR017938">
    <property type="entry name" value="Riboflavin_synthase-like_b-brl"/>
</dbReference>
<dbReference type="InterPro" id="IPR001041">
    <property type="entry name" value="2Fe-2S_ferredoxin-type"/>
</dbReference>
<keyword evidence="7" id="KW-0411">Iron-sulfur</keyword>
<dbReference type="Pfam" id="PF00111">
    <property type="entry name" value="Fer2"/>
    <property type="match status" value="1"/>
</dbReference>
<reference evidence="11" key="1">
    <citation type="journal article" date="2019" name="Int. J. Syst. Evol. Microbiol.">
        <title>The Global Catalogue of Microorganisms (GCM) 10K type strain sequencing project: providing services to taxonomists for standard genome sequencing and annotation.</title>
        <authorList>
            <consortium name="The Broad Institute Genomics Platform"/>
            <consortium name="The Broad Institute Genome Sequencing Center for Infectious Disease"/>
            <person name="Wu L."/>
            <person name="Ma J."/>
        </authorList>
    </citation>
    <scope>NUCLEOTIDE SEQUENCE [LARGE SCALE GENOMIC DNA]</scope>
    <source>
        <strain evidence="11">JCM 16924</strain>
    </source>
</reference>
<dbReference type="SUPFAM" id="SSF54292">
    <property type="entry name" value="2Fe-2S ferredoxin-like"/>
    <property type="match status" value="1"/>
</dbReference>
<dbReference type="Pfam" id="PF00175">
    <property type="entry name" value="NAD_binding_1"/>
    <property type="match status" value="1"/>
</dbReference>
<dbReference type="InterPro" id="IPR039261">
    <property type="entry name" value="FNR_nucleotide-bd"/>
</dbReference>
<organism evidence="10 11">
    <name type="scientific">Streptomyces plumbiresistens</name>
    <dbReference type="NCBI Taxonomy" id="511811"/>
    <lineage>
        <taxon>Bacteria</taxon>
        <taxon>Bacillati</taxon>
        <taxon>Actinomycetota</taxon>
        <taxon>Actinomycetes</taxon>
        <taxon>Kitasatosporales</taxon>
        <taxon>Streptomycetaceae</taxon>
        <taxon>Streptomyces</taxon>
    </lineage>
</organism>
<dbReference type="PROSITE" id="PS00197">
    <property type="entry name" value="2FE2S_FER_1"/>
    <property type="match status" value="1"/>
</dbReference>
<dbReference type="PANTHER" id="PTHR47354:SF1">
    <property type="entry name" value="CARNITINE MONOOXYGENASE REDUCTASE SUBUNIT"/>
    <property type="match status" value="1"/>
</dbReference>
<dbReference type="Gene3D" id="3.10.20.30">
    <property type="match status" value="1"/>
</dbReference>
<evidence type="ECO:0000256" key="6">
    <source>
        <dbReference type="ARBA" id="ARBA00023004"/>
    </source>
</evidence>
<dbReference type="EMBL" id="BAAAZX010000021">
    <property type="protein sequence ID" value="GAA4012860.1"/>
    <property type="molecule type" value="Genomic_DNA"/>
</dbReference>
<evidence type="ECO:0000259" key="9">
    <source>
        <dbReference type="PROSITE" id="PS51384"/>
    </source>
</evidence>
<evidence type="ECO:0000313" key="11">
    <source>
        <dbReference type="Proteomes" id="UP001500456"/>
    </source>
</evidence>
<sequence>MHIQHDETDLRLSVASRHDVAEGVVALELRDAAGEALPAWSAGAHIDLNLAPGMTRQYSLCGDPADRSTWRIGVLLEKQGRGGSRFVHDKLEEGCLIAARGPRNHFVLDPAASYVFIAGGIGITPILPMVAAAADQGAEWELHYGGRTLETMAFRDQLSQGEHAARVHLYPQDTSGLLDLKAILGTPRGDTLVYCCGPEPLLRAVEQQCEEWPAGALRVERFAAVDQGTPVREEAFEVMLAASGITLTVPPGRSILEVVNDAGVEVDSSCAEGICGTCETAVLDGEIDHRDSLLSPDERAANDVMFICVSRAACPRITIDL</sequence>
<dbReference type="InterPro" id="IPR006058">
    <property type="entry name" value="2Fe2S_fd_BS"/>
</dbReference>
<keyword evidence="6" id="KW-0408">Iron</keyword>